<reference evidence="1 2" key="1">
    <citation type="submission" date="2010-01" db="EMBL/GenBank/DDBJ databases">
        <authorList>
            <person name="Muzny D."/>
            <person name="Qin X."/>
            <person name="Deng J."/>
            <person name="Jiang H."/>
            <person name="Liu Y."/>
            <person name="Qu J."/>
            <person name="Song X.-Z."/>
            <person name="Zhang L."/>
            <person name="Thornton R."/>
            <person name="Coyle M."/>
            <person name="Francisco L."/>
            <person name="Jackson L."/>
            <person name="Javaid M."/>
            <person name="Korchina V."/>
            <person name="Kovar C."/>
            <person name="Mata R."/>
            <person name="Mathew T."/>
            <person name="Ngo R."/>
            <person name="Nguyen L."/>
            <person name="Nguyen N."/>
            <person name="Okwuonu G."/>
            <person name="Ongeri F."/>
            <person name="Pham C."/>
            <person name="Simmons D."/>
            <person name="Wilczek-Boney K."/>
            <person name="Hale W."/>
            <person name="Jakkamsetti A."/>
            <person name="Pham P."/>
            <person name="Ruth R."/>
            <person name="San Lucas F."/>
            <person name="Warren J."/>
            <person name="Zhang J."/>
            <person name="Zhao Z."/>
            <person name="Zhou C."/>
            <person name="Zhu D."/>
            <person name="Lee S."/>
            <person name="Bess C."/>
            <person name="Blankenburg K."/>
            <person name="Forbes L."/>
            <person name="Fu Q."/>
            <person name="Gubbala S."/>
            <person name="Hirani K."/>
            <person name="Jayaseelan J.C."/>
            <person name="Lara F."/>
            <person name="Munidasa M."/>
            <person name="Palculict T."/>
            <person name="Patil S."/>
            <person name="Pu L.-L."/>
            <person name="Saada N."/>
            <person name="Tang L."/>
            <person name="Weissenberger G."/>
            <person name="Zhu Y."/>
            <person name="Hemphill L."/>
            <person name="Shang Y."/>
            <person name="Youmans B."/>
            <person name="Ayvaz T."/>
            <person name="Ross M."/>
            <person name="Santibanez J."/>
            <person name="Aqrawi P."/>
            <person name="Gross S."/>
            <person name="Joshi V."/>
            <person name="Fowler G."/>
            <person name="Nazareth L."/>
            <person name="Reid J."/>
            <person name="Worley K."/>
            <person name="Petrosino J."/>
            <person name="Highlander S."/>
            <person name="Gibbs R."/>
        </authorList>
    </citation>
    <scope>NUCLEOTIDE SEQUENCE [LARGE SCALE GENOMIC DNA]</scope>
    <source>
        <strain evidence="1 2">DSM 4582</strain>
    </source>
</reference>
<dbReference type="STRING" id="667129.HMPREF0758_3231"/>
<dbReference type="HOGENOM" id="CLU_191552_0_0_6"/>
<name>D4E4Y1_SEROD</name>
<dbReference type="AlphaFoldDB" id="D4E4Y1"/>
<evidence type="ECO:0000313" key="2">
    <source>
        <dbReference type="Proteomes" id="UP000005723"/>
    </source>
</evidence>
<dbReference type="OrthoDB" id="9949225at2"/>
<sequence>MPNELIDAIRNSPKVNDFIRFTRYRPGEEKVYEKTKNDGVIEEGNHALFSALATSRKINKKLLKVAGAEPIPEGTVVDAVGKCPNL</sequence>
<accession>D4E4Y1</accession>
<protein>
    <submittedName>
        <fullName evidence="1">Uncharacterized protein</fullName>
    </submittedName>
</protein>
<organism evidence="1 2">
    <name type="scientific">Serratia odorifera DSM 4582</name>
    <dbReference type="NCBI Taxonomy" id="667129"/>
    <lineage>
        <taxon>Bacteria</taxon>
        <taxon>Pseudomonadati</taxon>
        <taxon>Pseudomonadota</taxon>
        <taxon>Gammaproteobacteria</taxon>
        <taxon>Enterobacterales</taxon>
        <taxon>Yersiniaceae</taxon>
        <taxon>Serratia</taxon>
    </lineage>
</organism>
<dbReference type="EMBL" id="ADBY01000049">
    <property type="protein sequence ID" value="EFE95177.1"/>
    <property type="molecule type" value="Genomic_DNA"/>
</dbReference>
<comment type="caution">
    <text evidence="1">The sequence shown here is derived from an EMBL/GenBank/DDBJ whole genome shotgun (WGS) entry which is preliminary data.</text>
</comment>
<evidence type="ECO:0000313" key="1">
    <source>
        <dbReference type="EMBL" id="EFE95177.1"/>
    </source>
</evidence>
<dbReference type="Proteomes" id="UP000005723">
    <property type="component" value="Unassembled WGS sequence"/>
</dbReference>
<dbReference type="RefSeq" id="WP_004961549.1">
    <property type="nucleotide sequence ID" value="NZ_GG753567.1"/>
</dbReference>
<gene>
    <name evidence="1" type="ORF">HMPREF0758_3231</name>
</gene>
<proteinExistence type="predicted"/>
<keyword evidence="2" id="KW-1185">Reference proteome</keyword>